<protein>
    <recommendedName>
        <fullName evidence="6 19">Adenosylcobinamide-GDP ribazoletransferase</fullName>
        <ecNumber evidence="5 19">2.7.8.26</ecNumber>
    </recommendedName>
    <alternativeName>
        <fullName evidence="16 19">Cobalamin synthase</fullName>
    </alternativeName>
    <alternativeName>
        <fullName evidence="15 19">Cobalamin-5'-phosphate synthase</fullName>
    </alternativeName>
</protein>
<evidence type="ECO:0000256" key="15">
    <source>
        <dbReference type="ARBA" id="ARBA00032605"/>
    </source>
</evidence>
<keyword evidence="7 19" id="KW-1003">Cell membrane</keyword>
<dbReference type="InterPro" id="IPR003805">
    <property type="entry name" value="CobS"/>
</dbReference>
<feature type="transmembrane region" description="Helical" evidence="19">
    <location>
        <begin position="177"/>
        <end position="194"/>
    </location>
</feature>
<feature type="transmembrane region" description="Helical" evidence="19">
    <location>
        <begin position="136"/>
        <end position="156"/>
    </location>
</feature>
<comment type="cofactor">
    <cofactor evidence="1 19">
        <name>Mg(2+)</name>
        <dbReference type="ChEBI" id="CHEBI:18420"/>
    </cofactor>
</comment>
<evidence type="ECO:0000256" key="9">
    <source>
        <dbReference type="ARBA" id="ARBA00022679"/>
    </source>
</evidence>
<proteinExistence type="inferred from homology"/>
<dbReference type="UniPathway" id="UPA00148">
    <property type="reaction ID" value="UER00238"/>
</dbReference>
<keyword evidence="21" id="KW-1185">Reference proteome</keyword>
<evidence type="ECO:0000256" key="14">
    <source>
        <dbReference type="ARBA" id="ARBA00025228"/>
    </source>
</evidence>
<comment type="pathway">
    <text evidence="3 19">Cofactor biosynthesis; adenosylcobalamin biosynthesis; adenosylcobalamin from cob(II)yrinate a,c-diamide: step 7/7.</text>
</comment>
<evidence type="ECO:0000256" key="5">
    <source>
        <dbReference type="ARBA" id="ARBA00013200"/>
    </source>
</evidence>
<evidence type="ECO:0000256" key="17">
    <source>
        <dbReference type="ARBA" id="ARBA00048623"/>
    </source>
</evidence>
<evidence type="ECO:0000256" key="19">
    <source>
        <dbReference type="HAMAP-Rule" id="MF_00719"/>
    </source>
</evidence>
<keyword evidence="13 19" id="KW-0472">Membrane</keyword>
<evidence type="ECO:0000256" key="11">
    <source>
        <dbReference type="ARBA" id="ARBA00022842"/>
    </source>
</evidence>
<dbReference type="PANTHER" id="PTHR34148:SF1">
    <property type="entry name" value="ADENOSYLCOBINAMIDE-GDP RIBAZOLETRANSFERASE"/>
    <property type="match status" value="1"/>
</dbReference>
<evidence type="ECO:0000256" key="13">
    <source>
        <dbReference type="ARBA" id="ARBA00023136"/>
    </source>
</evidence>
<keyword evidence="9 19" id="KW-0808">Transferase</keyword>
<keyword evidence="12 19" id="KW-1133">Transmembrane helix</keyword>
<comment type="subcellular location">
    <subcellularLocation>
        <location evidence="2 19">Cell membrane</location>
        <topology evidence="2 19">Multi-pass membrane protein</topology>
    </subcellularLocation>
</comment>
<comment type="function">
    <text evidence="14 19">Joins adenosylcobinamide-GDP and alpha-ribazole to generate adenosylcobalamin (Ado-cobalamin). Also synthesizes adenosylcobalamin 5'-phosphate from adenosylcobinamide-GDP and alpha-ribazole 5'-phosphate.</text>
</comment>
<evidence type="ECO:0000256" key="4">
    <source>
        <dbReference type="ARBA" id="ARBA00010561"/>
    </source>
</evidence>
<accession>A0A6L5YDU0</accession>
<evidence type="ECO:0000313" key="20">
    <source>
        <dbReference type="EMBL" id="MST56218.1"/>
    </source>
</evidence>
<gene>
    <name evidence="19" type="primary">cobS</name>
    <name evidence="20" type="ORF">FYJ74_09265</name>
</gene>
<dbReference type="Pfam" id="PF02654">
    <property type="entry name" value="CobS"/>
    <property type="match status" value="1"/>
</dbReference>
<keyword evidence="11 19" id="KW-0460">Magnesium</keyword>
<organism evidence="20 21">
    <name type="scientific">Pyramidobacter porci</name>
    <dbReference type="NCBI Taxonomy" id="2605789"/>
    <lineage>
        <taxon>Bacteria</taxon>
        <taxon>Thermotogati</taxon>
        <taxon>Synergistota</taxon>
        <taxon>Synergistia</taxon>
        <taxon>Synergistales</taxon>
        <taxon>Dethiosulfovibrionaceae</taxon>
        <taxon>Pyramidobacter</taxon>
    </lineage>
</organism>
<dbReference type="GO" id="GO:0009236">
    <property type="term" value="P:cobalamin biosynthetic process"/>
    <property type="evidence" value="ECO:0007669"/>
    <property type="project" value="UniProtKB-UniRule"/>
</dbReference>
<feature type="transmembrane region" description="Helical" evidence="19">
    <location>
        <begin position="111"/>
        <end position="130"/>
    </location>
</feature>
<feature type="transmembrane region" description="Helical" evidence="19">
    <location>
        <begin position="35"/>
        <end position="55"/>
    </location>
</feature>
<evidence type="ECO:0000313" key="21">
    <source>
        <dbReference type="Proteomes" id="UP000473699"/>
    </source>
</evidence>
<dbReference type="GO" id="GO:0008818">
    <property type="term" value="F:cobalamin 5'-phosphate synthase activity"/>
    <property type="evidence" value="ECO:0007669"/>
    <property type="project" value="UniProtKB-UniRule"/>
</dbReference>
<evidence type="ECO:0000256" key="7">
    <source>
        <dbReference type="ARBA" id="ARBA00022475"/>
    </source>
</evidence>
<evidence type="ECO:0000256" key="18">
    <source>
        <dbReference type="ARBA" id="ARBA00049504"/>
    </source>
</evidence>
<dbReference type="HAMAP" id="MF_00719">
    <property type="entry name" value="CobS"/>
    <property type="match status" value="1"/>
</dbReference>
<dbReference type="EC" id="2.7.8.26" evidence="5 19"/>
<dbReference type="GO" id="GO:0051073">
    <property type="term" value="F:adenosylcobinamide-GDP ribazoletransferase activity"/>
    <property type="evidence" value="ECO:0007669"/>
    <property type="project" value="UniProtKB-UniRule"/>
</dbReference>
<evidence type="ECO:0000256" key="2">
    <source>
        <dbReference type="ARBA" id="ARBA00004651"/>
    </source>
</evidence>
<sequence length="264" mass="28329">MSMDWLKPFWIALSTYSAVPVPQCGWDEKSLARSFCFLPAVGLLIGAAQGAWLWLCWFAGFNLLLRSAVAVAVPLLISGGIHMDGFCDTMDALASHQPPQRCLEIMKDSRAGAFAIIYCGVYLVLDLGLVSEAAGLPGVFCLIFTMSRAVSVLSVLSRKNARGGGMLARFQQPAQTLLVRRCAWGWIAACAVAMDFCDLYAGTGALLGAVAAWFAYHAMAERRFGGITGDTSGFFVQTLELAMLAGMALGQAAEIARFALCRSF</sequence>
<keyword evidence="10 19" id="KW-0812">Transmembrane</keyword>
<comment type="similarity">
    <text evidence="4 19">Belongs to the CobS family.</text>
</comment>
<dbReference type="PANTHER" id="PTHR34148">
    <property type="entry name" value="ADENOSYLCOBINAMIDE-GDP RIBAZOLETRANSFERASE"/>
    <property type="match status" value="1"/>
</dbReference>
<comment type="catalytic activity">
    <reaction evidence="17 19">
        <text>alpha-ribazole + adenosylcob(III)inamide-GDP = adenosylcob(III)alamin + GMP + H(+)</text>
        <dbReference type="Rhea" id="RHEA:16049"/>
        <dbReference type="ChEBI" id="CHEBI:10329"/>
        <dbReference type="ChEBI" id="CHEBI:15378"/>
        <dbReference type="ChEBI" id="CHEBI:18408"/>
        <dbReference type="ChEBI" id="CHEBI:58115"/>
        <dbReference type="ChEBI" id="CHEBI:60487"/>
        <dbReference type="EC" id="2.7.8.26"/>
    </reaction>
</comment>
<evidence type="ECO:0000256" key="3">
    <source>
        <dbReference type="ARBA" id="ARBA00004663"/>
    </source>
</evidence>
<dbReference type="GO" id="GO:0005886">
    <property type="term" value="C:plasma membrane"/>
    <property type="evidence" value="ECO:0007669"/>
    <property type="project" value="UniProtKB-SubCell"/>
</dbReference>
<evidence type="ECO:0000256" key="6">
    <source>
        <dbReference type="ARBA" id="ARBA00015850"/>
    </source>
</evidence>
<name>A0A6L5YDU0_9BACT</name>
<dbReference type="AlphaFoldDB" id="A0A6L5YDU0"/>
<evidence type="ECO:0000256" key="16">
    <source>
        <dbReference type="ARBA" id="ARBA00032853"/>
    </source>
</evidence>
<evidence type="ECO:0000256" key="8">
    <source>
        <dbReference type="ARBA" id="ARBA00022573"/>
    </source>
</evidence>
<comment type="catalytic activity">
    <reaction evidence="18 19">
        <text>alpha-ribazole 5'-phosphate + adenosylcob(III)inamide-GDP = adenosylcob(III)alamin 5'-phosphate + GMP + H(+)</text>
        <dbReference type="Rhea" id="RHEA:23560"/>
        <dbReference type="ChEBI" id="CHEBI:15378"/>
        <dbReference type="ChEBI" id="CHEBI:57918"/>
        <dbReference type="ChEBI" id="CHEBI:58115"/>
        <dbReference type="ChEBI" id="CHEBI:60487"/>
        <dbReference type="ChEBI" id="CHEBI:60493"/>
        <dbReference type="EC" id="2.7.8.26"/>
    </reaction>
</comment>
<comment type="caution">
    <text evidence="20">The sequence shown here is derived from an EMBL/GenBank/DDBJ whole genome shotgun (WGS) entry which is preliminary data.</text>
</comment>
<evidence type="ECO:0000256" key="12">
    <source>
        <dbReference type="ARBA" id="ARBA00022989"/>
    </source>
</evidence>
<dbReference type="EMBL" id="VUNH01000010">
    <property type="protein sequence ID" value="MST56218.1"/>
    <property type="molecule type" value="Genomic_DNA"/>
</dbReference>
<reference evidence="20 21" key="1">
    <citation type="submission" date="2019-08" db="EMBL/GenBank/DDBJ databases">
        <title>In-depth cultivation of the pig gut microbiome towards novel bacterial diversity and tailored functional studies.</title>
        <authorList>
            <person name="Wylensek D."/>
            <person name="Hitch T.C.A."/>
            <person name="Clavel T."/>
        </authorList>
    </citation>
    <scope>NUCLEOTIDE SEQUENCE [LARGE SCALE GENOMIC DNA]</scope>
    <source>
        <strain evidence="20 21">SM-530-WT-4B</strain>
    </source>
</reference>
<evidence type="ECO:0000256" key="10">
    <source>
        <dbReference type="ARBA" id="ARBA00022692"/>
    </source>
</evidence>
<dbReference type="Proteomes" id="UP000473699">
    <property type="component" value="Unassembled WGS sequence"/>
</dbReference>
<keyword evidence="8 19" id="KW-0169">Cobalamin biosynthesis</keyword>
<feature type="transmembrane region" description="Helical" evidence="19">
    <location>
        <begin position="200"/>
        <end position="219"/>
    </location>
</feature>
<evidence type="ECO:0000256" key="1">
    <source>
        <dbReference type="ARBA" id="ARBA00001946"/>
    </source>
</evidence>